<dbReference type="EMBL" id="MU827781">
    <property type="protein sequence ID" value="KAJ7337257.1"/>
    <property type="molecule type" value="Genomic_DNA"/>
</dbReference>
<keyword evidence="3" id="KW-1185">Reference proteome</keyword>
<evidence type="ECO:0000313" key="2">
    <source>
        <dbReference type="EMBL" id="KAJ7337257.1"/>
    </source>
</evidence>
<reference evidence="2" key="1">
    <citation type="submission" date="2023-01" db="EMBL/GenBank/DDBJ databases">
        <title>Genome assembly of the deep-sea coral Lophelia pertusa.</title>
        <authorList>
            <person name="Herrera S."/>
            <person name="Cordes E."/>
        </authorList>
    </citation>
    <scope>NUCLEOTIDE SEQUENCE</scope>
    <source>
        <strain evidence="2">USNM1676648</strain>
        <tissue evidence="2">Polyp</tissue>
    </source>
</reference>
<sequence>MTLVINLPEVRLNQLIEMQARKTPSHLKRARSSAPRIPDVELKKTDSLLAGSVLVHHWLGSAVPDRGGEGSLPNDCQREQHSARPAMPTVIQRNDGAKLSRQGRNVINSFFYNRLEGSKNVSNIRKLSRWIDQQTARCSM</sequence>
<organism evidence="2 3">
    <name type="scientific">Desmophyllum pertusum</name>
    <dbReference type="NCBI Taxonomy" id="174260"/>
    <lineage>
        <taxon>Eukaryota</taxon>
        <taxon>Metazoa</taxon>
        <taxon>Cnidaria</taxon>
        <taxon>Anthozoa</taxon>
        <taxon>Hexacorallia</taxon>
        <taxon>Scleractinia</taxon>
        <taxon>Caryophylliina</taxon>
        <taxon>Caryophylliidae</taxon>
        <taxon>Desmophyllum</taxon>
    </lineage>
</organism>
<accession>A0A9W9YG78</accession>
<dbReference type="Proteomes" id="UP001163046">
    <property type="component" value="Unassembled WGS sequence"/>
</dbReference>
<proteinExistence type="predicted"/>
<protein>
    <submittedName>
        <fullName evidence="2">Uncharacterized protein</fullName>
    </submittedName>
</protein>
<gene>
    <name evidence="2" type="ORF">OS493_010114</name>
</gene>
<comment type="caution">
    <text evidence="2">The sequence shown here is derived from an EMBL/GenBank/DDBJ whole genome shotgun (WGS) entry which is preliminary data.</text>
</comment>
<evidence type="ECO:0000256" key="1">
    <source>
        <dbReference type="SAM" id="MobiDB-lite"/>
    </source>
</evidence>
<feature type="region of interest" description="Disordered" evidence="1">
    <location>
        <begin position="65"/>
        <end position="85"/>
    </location>
</feature>
<dbReference type="AlphaFoldDB" id="A0A9W9YG78"/>
<evidence type="ECO:0000313" key="3">
    <source>
        <dbReference type="Proteomes" id="UP001163046"/>
    </source>
</evidence>
<name>A0A9W9YG78_9CNID</name>